<organism evidence="2 3">
    <name type="scientific">Mycolicibacterium iranicum</name>
    <name type="common">Mycobacterium iranicum</name>
    <dbReference type="NCBI Taxonomy" id="912594"/>
    <lineage>
        <taxon>Bacteria</taxon>
        <taxon>Bacillati</taxon>
        <taxon>Actinomycetota</taxon>
        <taxon>Actinomycetes</taxon>
        <taxon>Mycobacteriales</taxon>
        <taxon>Mycobacteriaceae</taxon>
        <taxon>Mycolicibacterium</taxon>
    </lineage>
</organism>
<gene>
    <name evidence="2" type="ORF">OY187_03115</name>
</gene>
<feature type="domain" description="STAS" evidence="1">
    <location>
        <begin position="17"/>
        <end position="125"/>
    </location>
</feature>
<dbReference type="InterPro" id="IPR036513">
    <property type="entry name" value="STAS_dom_sf"/>
</dbReference>
<dbReference type="PANTHER" id="PTHR33495:SF13">
    <property type="entry name" value="ANTI-SIGMA-F FACTOR ANTAGONIST RSFB"/>
    <property type="match status" value="1"/>
</dbReference>
<evidence type="ECO:0000313" key="2">
    <source>
        <dbReference type="EMBL" id="MCZ0727023.1"/>
    </source>
</evidence>
<dbReference type="InterPro" id="IPR002645">
    <property type="entry name" value="STAS_dom"/>
</dbReference>
<name>A0ABT4HAM0_MYCIR</name>
<accession>A0ABT4HAM0</accession>
<sequence length="127" mass="12803">MADEIGTSAFPPARSEVTVCTDVVDGTVVLSIFGVIDAATATEVSAAVDEAVAEAPPALVIDLTGVTFLASVGMTILIKAKADVGAGTGFAVVAEGNATRRPLTLVGLDSELTLCLTRDEALRAVQA</sequence>
<dbReference type="CDD" id="cd07043">
    <property type="entry name" value="STAS_anti-anti-sigma_factors"/>
    <property type="match status" value="1"/>
</dbReference>
<dbReference type="PROSITE" id="PS50801">
    <property type="entry name" value="STAS"/>
    <property type="match status" value="1"/>
</dbReference>
<dbReference type="EMBL" id="JAPQYE010000001">
    <property type="protein sequence ID" value="MCZ0727023.1"/>
    <property type="molecule type" value="Genomic_DNA"/>
</dbReference>
<keyword evidence="3" id="KW-1185">Reference proteome</keyword>
<comment type="caution">
    <text evidence="2">The sequence shown here is derived from an EMBL/GenBank/DDBJ whole genome shotgun (WGS) entry which is preliminary data.</text>
</comment>
<dbReference type="Proteomes" id="UP001084650">
    <property type="component" value="Unassembled WGS sequence"/>
</dbReference>
<dbReference type="SUPFAM" id="SSF52091">
    <property type="entry name" value="SpoIIaa-like"/>
    <property type="match status" value="1"/>
</dbReference>
<dbReference type="Pfam" id="PF01740">
    <property type="entry name" value="STAS"/>
    <property type="match status" value="1"/>
</dbReference>
<dbReference type="PANTHER" id="PTHR33495">
    <property type="entry name" value="ANTI-SIGMA FACTOR ANTAGONIST TM_1081-RELATED-RELATED"/>
    <property type="match status" value="1"/>
</dbReference>
<evidence type="ECO:0000313" key="3">
    <source>
        <dbReference type="Proteomes" id="UP001084650"/>
    </source>
</evidence>
<reference evidence="2" key="1">
    <citation type="submission" date="2022-12" db="EMBL/GenBank/DDBJ databases">
        <title>Whole genome sequence of Mycolicibacterium iranicum strain SBH312.</title>
        <authorList>
            <person name="Jani J."/>
            <person name="Arifin Mustapha Z."/>
            <person name="Ahmed K."/>
            <person name="Kai Ling C."/>
        </authorList>
    </citation>
    <scope>NUCLEOTIDE SEQUENCE</scope>
    <source>
        <strain evidence="2">SBH312</strain>
    </source>
</reference>
<protein>
    <submittedName>
        <fullName evidence="2">STAS domain-containing protein</fullName>
    </submittedName>
</protein>
<proteinExistence type="predicted"/>
<evidence type="ECO:0000259" key="1">
    <source>
        <dbReference type="PROSITE" id="PS50801"/>
    </source>
</evidence>
<dbReference type="Gene3D" id="3.30.750.24">
    <property type="entry name" value="STAS domain"/>
    <property type="match status" value="1"/>
</dbReference>
<dbReference type="RefSeq" id="WP_268785245.1">
    <property type="nucleotide sequence ID" value="NZ_JAPQYE010000001.1"/>
</dbReference>